<reference evidence="3 4" key="1">
    <citation type="submission" date="2016-11" db="EMBL/GenBank/DDBJ databases">
        <authorList>
            <person name="Varghese N."/>
            <person name="Submissions S."/>
        </authorList>
    </citation>
    <scope>NUCLEOTIDE SEQUENCE [LARGE SCALE GENOMIC DNA]</scope>
    <source>
        <strain evidence="3 4">DSM 21988</strain>
    </source>
</reference>
<keyword evidence="4" id="KW-1185">Reference proteome</keyword>
<gene>
    <name evidence="3" type="ORF">SAMN02745911_3723</name>
</gene>
<feature type="transmembrane region" description="Helical" evidence="1">
    <location>
        <begin position="84"/>
        <end position="113"/>
    </location>
</feature>
<organism evidence="3 4">
    <name type="scientific">Aureimonas altamirensis DSM 21988</name>
    <dbReference type="NCBI Taxonomy" id="1121026"/>
    <lineage>
        <taxon>Bacteria</taxon>
        <taxon>Pseudomonadati</taxon>
        <taxon>Pseudomonadota</taxon>
        <taxon>Alphaproteobacteria</taxon>
        <taxon>Hyphomicrobiales</taxon>
        <taxon>Aurantimonadaceae</taxon>
        <taxon>Aureimonas</taxon>
    </lineage>
</organism>
<comment type="caution">
    <text evidence="3">The sequence shown here is derived from an EMBL/GenBank/DDBJ whole genome shotgun (WGS) entry which is preliminary data.</text>
</comment>
<feature type="transmembrane region" description="Helical" evidence="1">
    <location>
        <begin position="125"/>
        <end position="148"/>
    </location>
</feature>
<evidence type="ECO:0000313" key="3">
    <source>
        <dbReference type="EMBL" id="SHJ92996.1"/>
    </source>
</evidence>
<proteinExistence type="predicted"/>
<protein>
    <submittedName>
        <fullName evidence="3">Tricarboxylic transport membrane protein</fullName>
    </submittedName>
</protein>
<dbReference type="EMBL" id="FQZC01000005">
    <property type="protein sequence ID" value="SHJ92996.1"/>
    <property type="molecule type" value="Genomic_DNA"/>
</dbReference>
<evidence type="ECO:0000259" key="2">
    <source>
        <dbReference type="Pfam" id="PF07331"/>
    </source>
</evidence>
<name>A0ABY1IQM8_9HYPH</name>
<feature type="transmembrane region" description="Helical" evidence="1">
    <location>
        <begin position="6"/>
        <end position="26"/>
    </location>
</feature>
<evidence type="ECO:0000313" key="4">
    <source>
        <dbReference type="Proteomes" id="UP000184290"/>
    </source>
</evidence>
<feature type="domain" description="DUF1468" evidence="2">
    <location>
        <begin position="6"/>
        <end position="147"/>
    </location>
</feature>
<keyword evidence="1" id="KW-0472">Membrane</keyword>
<dbReference type="Proteomes" id="UP000184290">
    <property type="component" value="Unassembled WGS sequence"/>
</dbReference>
<feature type="transmembrane region" description="Helical" evidence="1">
    <location>
        <begin position="38"/>
        <end position="60"/>
    </location>
</feature>
<accession>A0ABY1IQM8</accession>
<sequence>MTDRMLGAGFAALGVVLLVMSIQLPAPMAATRISYGPGFFPTILSIVIVVAGVVMCALNAPEPAYEDEDDDSESSGMSYWRPCVVGLAAIAYIMLVGIVGFPVLAAIILFILLKMGKVGTGLSALIALIGALVIYLIFARLLLVPLPLGVMSPLGGYL</sequence>
<evidence type="ECO:0000256" key="1">
    <source>
        <dbReference type="SAM" id="Phobius"/>
    </source>
</evidence>
<keyword evidence="1" id="KW-0812">Transmembrane</keyword>
<dbReference type="RefSeq" id="WP_082647013.1">
    <property type="nucleotide sequence ID" value="NZ_FQZC01000005.1"/>
</dbReference>
<dbReference type="Pfam" id="PF07331">
    <property type="entry name" value="TctB"/>
    <property type="match status" value="1"/>
</dbReference>
<keyword evidence="1" id="KW-1133">Transmembrane helix</keyword>
<dbReference type="InterPro" id="IPR009936">
    <property type="entry name" value="DUF1468"/>
</dbReference>